<protein>
    <recommendedName>
        <fullName evidence="2">SCP2 domain-containing protein</fullName>
    </recommendedName>
</protein>
<evidence type="ECO:0000313" key="3">
    <source>
        <dbReference type="EMBL" id="RKM99477.1"/>
    </source>
</evidence>
<keyword evidence="4" id="KW-1185">Reference proteome</keyword>
<dbReference type="Pfam" id="PF02036">
    <property type="entry name" value="SCP2"/>
    <property type="match status" value="1"/>
</dbReference>
<sequence length="236" mass="24608">MTAGPAPRSVPRSPGRLTRARPPTRTHATAPRRESGAPCPRAPGHTSPRGVRRPLGRVNSGCEGWRARAHPPQCGAECPASTTTPRGPVTAYAKLRPLTAVRQADVGQTFHRLADLLSESGEQAVVRFTLLAPGGTGGTGPGGADRAESGSGGDRQWTLVPARRKYRVVEGGAVPGPPDVELVTREAAWWEIADGRLSPLDAFTGGRLRVLGDADLAARLLRKASGGTGVSVICGE</sequence>
<dbReference type="Gene3D" id="3.30.1050.10">
    <property type="entry name" value="SCP2 sterol-binding domain"/>
    <property type="match status" value="1"/>
</dbReference>
<dbReference type="InterPro" id="IPR036527">
    <property type="entry name" value="SCP2_sterol-bd_dom_sf"/>
</dbReference>
<evidence type="ECO:0000313" key="4">
    <source>
        <dbReference type="Proteomes" id="UP000028058"/>
    </source>
</evidence>
<reference evidence="3 4" key="1">
    <citation type="journal article" date="2014" name="Genome Announc.">
        <title>Draft Genome Sequence of Streptomyces fradiae ATCC 19609, a Strain Highly Sensitive to Antibiotics.</title>
        <authorList>
            <person name="Bekker O.B."/>
            <person name="Klimina K.M."/>
            <person name="Vatlin A.A."/>
            <person name="Zakharevich N.V."/>
            <person name="Kasianov A.S."/>
            <person name="Danilenko V.N."/>
        </authorList>
    </citation>
    <scope>NUCLEOTIDE SEQUENCE [LARGE SCALE GENOMIC DNA]</scope>
    <source>
        <strain evidence="3 4">ATCC 19609</strain>
    </source>
</reference>
<dbReference type="Proteomes" id="UP000028058">
    <property type="component" value="Unassembled WGS sequence"/>
</dbReference>
<dbReference type="InterPro" id="IPR003033">
    <property type="entry name" value="SCP2_sterol-bd_dom"/>
</dbReference>
<organism evidence="3 4">
    <name type="scientific">Streptomyces xinghaiensis</name>
    <dbReference type="NCBI Taxonomy" id="1038928"/>
    <lineage>
        <taxon>Bacteria</taxon>
        <taxon>Bacillati</taxon>
        <taxon>Actinomycetota</taxon>
        <taxon>Actinomycetes</taxon>
        <taxon>Kitasatosporales</taxon>
        <taxon>Streptomycetaceae</taxon>
        <taxon>Streptomyces</taxon>
    </lineage>
</organism>
<comment type="caution">
    <text evidence="3">The sequence shown here is derived from an EMBL/GenBank/DDBJ whole genome shotgun (WGS) entry which is preliminary data.</text>
</comment>
<dbReference type="SUPFAM" id="SSF55718">
    <property type="entry name" value="SCP-like"/>
    <property type="match status" value="1"/>
</dbReference>
<feature type="domain" description="SCP2" evidence="2">
    <location>
        <begin position="154"/>
        <end position="220"/>
    </location>
</feature>
<accession>A0A3R7I985</accession>
<evidence type="ECO:0000256" key="1">
    <source>
        <dbReference type="SAM" id="MobiDB-lite"/>
    </source>
</evidence>
<feature type="region of interest" description="Disordered" evidence="1">
    <location>
        <begin position="132"/>
        <end position="156"/>
    </location>
</feature>
<feature type="compositionally biased region" description="Gly residues" evidence="1">
    <location>
        <begin position="134"/>
        <end position="143"/>
    </location>
</feature>
<evidence type="ECO:0000259" key="2">
    <source>
        <dbReference type="Pfam" id="PF02036"/>
    </source>
</evidence>
<name>A0A3R7I985_9ACTN</name>
<proteinExistence type="predicted"/>
<feature type="region of interest" description="Disordered" evidence="1">
    <location>
        <begin position="1"/>
        <end position="57"/>
    </location>
</feature>
<dbReference type="AlphaFoldDB" id="A0A3R7I985"/>
<gene>
    <name evidence="3" type="ORF">SFRA_001680</name>
</gene>
<dbReference type="EMBL" id="JNAD02000001">
    <property type="protein sequence ID" value="RKM99477.1"/>
    <property type="molecule type" value="Genomic_DNA"/>
</dbReference>